<sequence>MTDPGVAVALLRFAHNCCEEGRVGDEAIAGGEELPARSEVYGTDTAVPTAGVYAQALSDAIQLCIWGAVIAWTLAVTKGLPADALPPAAIPGICASFQVTRIISKNLDLLIDAAVDKVEHPR</sequence>
<evidence type="ECO:0000313" key="1">
    <source>
        <dbReference type="EMBL" id="KXZ41020.1"/>
    </source>
</evidence>
<name>A0A150FVG8_GONPE</name>
<organism evidence="1 2">
    <name type="scientific">Gonium pectorale</name>
    <name type="common">Green alga</name>
    <dbReference type="NCBI Taxonomy" id="33097"/>
    <lineage>
        <taxon>Eukaryota</taxon>
        <taxon>Viridiplantae</taxon>
        <taxon>Chlorophyta</taxon>
        <taxon>core chlorophytes</taxon>
        <taxon>Chlorophyceae</taxon>
        <taxon>CS clade</taxon>
        <taxon>Chlamydomonadales</taxon>
        <taxon>Volvocaceae</taxon>
        <taxon>Gonium</taxon>
    </lineage>
</organism>
<keyword evidence="2" id="KW-1185">Reference proteome</keyword>
<protein>
    <submittedName>
        <fullName evidence="1">Uncharacterized protein</fullName>
    </submittedName>
</protein>
<dbReference type="Proteomes" id="UP000075714">
    <property type="component" value="Unassembled WGS sequence"/>
</dbReference>
<dbReference type="AlphaFoldDB" id="A0A150FVG8"/>
<gene>
    <name evidence="1" type="ORF">GPECTOR_968g234</name>
</gene>
<proteinExistence type="predicted"/>
<accession>A0A150FVG8</accession>
<reference evidence="2" key="1">
    <citation type="journal article" date="2016" name="Nat. Commun.">
        <title>The Gonium pectorale genome demonstrates co-option of cell cycle regulation during the evolution of multicellularity.</title>
        <authorList>
            <person name="Hanschen E.R."/>
            <person name="Marriage T.N."/>
            <person name="Ferris P.J."/>
            <person name="Hamaji T."/>
            <person name="Toyoda A."/>
            <person name="Fujiyama A."/>
            <person name="Neme R."/>
            <person name="Noguchi H."/>
            <person name="Minakuchi Y."/>
            <person name="Suzuki M."/>
            <person name="Kawai-Toyooka H."/>
            <person name="Smith D.R."/>
            <person name="Sparks H."/>
            <person name="Anderson J."/>
            <person name="Bakaric R."/>
            <person name="Luria V."/>
            <person name="Karger A."/>
            <person name="Kirschner M.W."/>
            <person name="Durand P.M."/>
            <person name="Michod R.E."/>
            <person name="Nozaki H."/>
            <person name="Olson B.J."/>
        </authorList>
    </citation>
    <scope>NUCLEOTIDE SEQUENCE [LARGE SCALE GENOMIC DNA]</scope>
    <source>
        <strain evidence="2">NIES-2863</strain>
    </source>
</reference>
<dbReference type="EMBL" id="LSYV01000964">
    <property type="protein sequence ID" value="KXZ41020.1"/>
    <property type="molecule type" value="Genomic_DNA"/>
</dbReference>
<comment type="caution">
    <text evidence="1">The sequence shown here is derived from an EMBL/GenBank/DDBJ whole genome shotgun (WGS) entry which is preliminary data.</text>
</comment>
<evidence type="ECO:0000313" key="2">
    <source>
        <dbReference type="Proteomes" id="UP000075714"/>
    </source>
</evidence>